<dbReference type="OrthoDB" id="5241017at2"/>
<dbReference type="GO" id="GO:0071555">
    <property type="term" value="P:cell wall organization"/>
    <property type="evidence" value="ECO:0007669"/>
    <property type="project" value="TreeGrafter"/>
</dbReference>
<dbReference type="InterPro" id="IPR050515">
    <property type="entry name" value="Beta-lactam/transpept"/>
</dbReference>
<name>A0A1G8GP60_9NOCA</name>
<dbReference type="GO" id="GO:0046677">
    <property type="term" value="P:response to antibiotic"/>
    <property type="evidence" value="ECO:0007669"/>
    <property type="project" value="InterPro"/>
</dbReference>
<dbReference type="GO" id="GO:0005886">
    <property type="term" value="C:plasma membrane"/>
    <property type="evidence" value="ECO:0007669"/>
    <property type="project" value="TreeGrafter"/>
</dbReference>
<dbReference type="Proteomes" id="UP000183263">
    <property type="component" value="Unassembled WGS sequence"/>
</dbReference>
<dbReference type="Gene3D" id="3.40.710.10">
    <property type="entry name" value="DD-peptidase/beta-lactamase superfamily"/>
    <property type="match status" value="1"/>
</dbReference>
<sequence>MIGSVRIPKRSFAVSSVAALTLGLLAACSLGPDQPRTVAEEFAAALGSGDVEAAAALTDDPDAAADTLSAAFDGLGATEHSFTVTAAEETGDDAGTFSLDASWTFGEGTFGEGTFGEGTSGEGTSGEGQTWDYSTSGTAVRVGDEWRVDFDPAVLIPGMTAGQSVRYTPTLGPAPEILSSSGAPLMQEQVVTVVSIDGTADTAALANLLAPIAPTITAQSLTESVAAAQGAPVTAITLRAEDHAPIAAALSAMTGVTSSEQTRLLAVDRDLASPVFGDLTTLWQERQDESAGWAVQLVQPDGTATTIAGQDGTPAEDIATTLDLDLQYAAESALADLPQQAAIVAIAPSTGEVLAVAQNASADALGPIALTGLYPPGSTFKTVTTSAALQSGEVTPDTVLPCPGTENIEGRQIPNDDNFDLGSVPLHTAFARSCNTTMGRLAVGLGPDALTDAALQFGLGIDYVTPGLTTVTGSVPPAETPAARVESAIGQGTVTASPFGMALVAASIADGTTPSPTIVRGATASADRTAPPVPPEVTADLRAMMRETVTAGTATDLADIPGVLGKTGTAETGSGSAHGWFVGITDDLAFAVFVAEGDSSAPAVQAAGRFLR</sequence>
<dbReference type="GO" id="GO:0071972">
    <property type="term" value="F:peptidoglycan L,D-transpeptidase activity"/>
    <property type="evidence" value="ECO:0007669"/>
    <property type="project" value="TreeGrafter"/>
</dbReference>
<accession>A0A1G8GP60</accession>
<dbReference type="GO" id="GO:0008658">
    <property type="term" value="F:penicillin binding"/>
    <property type="evidence" value="ECO:0007669"/>
    <property type="project" value="InterPro"/>
</dbReference>
<evidence type="ECO:0000313" key="4">
    <source>
        <dbReference type="EMBL" id="SDH96159.1"/>
    </source>
</evidence>
<dbReference type="InterPro" id="IPR007887">
    <property type="entry name" value="MecA_N"/>
</dbReference>
<proteinExistence type="predicted"/>
<protein>
    <submittedName>
        <fullName evidence="4">NTF2-like N-terminal transpeptidase domain-containing protein</fullName>
    </submittedName>
</protein>
<dbReference type="InterPro" id="IPR012338">
    <property type="entry name" value="Beta-lactam/transpept-like"/>
</dbReference>
<dbReference type="AlphaFoldDB" id="A0A1G8GP60"/>
<dbReference type="Pfam" id="PF00905">
    <property type="entry name" value="Transpeptidase"/>
    <property type="match status" value="1"/>
</dbReference>
<dbReference type="RefSeq" id="WP_072737122.1">
    <property type="nucleotide sequence ID" value="NZ_CP048813.1"/>
</dbReference>
<evidence type="ECO:0000256" key="1">
    <source>
        <dbReference type="SAM" id="SignalP"/>
    </source>
</evidence>
<keyword evidence="5" id="KW-1185">Reference proteome</keyword>
<evidence type="ECO:0000259" key="3">
    <source>
        <dbReference type="Pfam" id="PF05223"/>
    </source>
</evidence>
<dbReference type="PROSITE" id="PS51257">
    <property type="entry name" value="PROKAR_LIPOPROTEIN"/>
    <property type="match status" value="1"/>
</dbReference>
<feature type="chain" id="PRO_5039288272" evidence="1">
    <location>
        <begin position="27"/>
        <end position="612"/>
    </location>
</feature>
<reference evidence="4 5" key="1">
    <citation type="submission" date="2016-10" db="EMBL/GenBank/DDBJ databases">
        <authorList>
            <person name="de Groot N.N."/>
        </authorList>
    </citation>
    <scope>NUCLEOTIDE SEQUENCE [LARGE SCALE GENOMIC DNA]</scope>
    <source>
        <strain evidence="4 5">DSM 44892</strain>
    </source>
</reference>
<dbReference type="PANTHER" id="PTHR30627">
    <property type="entry name" value="PEPTIDOGLYCAN D,D-TRANSPEPTIDASE"/>
    <property type="match status" value="1"/>
</dbReference>
<dbReference type="SUPFAM" id="SSF56601">
    <property type="entry name" value="beta-lactamase/transpeptidase-like"/>
    <property type="match status" value="1"/>
</dbReference>
<dbReference type="PANTHER" id="PTHR30627:SF24">
    <property type="entry name" value="PENICILLIN-BINDING PROTEIN 4B"/>
    <property type="match status" value="1"/>
</dbReference>
<evidence type="ECO:0000259" key="2">
    <source>
        <dbReference type="Pfam" id="PF00905"/>
    </source>
</evidence>
<dbReference type="InterPro" id="IPR001460">
    <property type="entry name" value="PCN-bd_Tpept"/>
</dbReference>
<keyword evidence="1" id="KW-0732">Signal</keyword>
<gene>
    <name evidence="4" type="ORF">SAMN05444695_104161</name>
</gene>
<feature type="signal peptide" evidence="1">
    <location>
        <begin position="1"/>
        <end position="26"/>
    </location>
</feature>
<organism evidence="4 5">
    <name type="scientific">Rhodococcus triatomae</name>
    <dbReference type="NCBI Taxonomy" id="300028"/>
    <lineage>
        <taxon>Bacteria</taxon>
        <taxon>Bacillati</taxon>
        <taxon>Actinomycetota</taxon>
        <taxon>Actinomycetes</taxon>
        <taxon>Mycobacteriales</taxon>
        <taxon>Nocardiaceae</taxon>
        <taxon>Rhodococcus</taxon>
    </lineage>
</organism>
<feature type="domain" description="Penicillin-binding protein transpeptidase" evidence="2">
    <location>
        <begin position="342"/>
        <end position="598"/>
    </location>
</feature>
<dbReference type="Pfam" id="PF05223">
    <property type="entry name" value="MecA_N"/>
    <property type="match status" value="1"/>
</dbReference>
<dbReference type="EMBL" id="FNDN01000004">
    <property type="protein sequence ID" value="SDH96159.1"/>
    <property type="molecule type" value="Genomic_DNA"/>
</dbReference>
<feature type="domain" description="NTF2-like N-terminal transpeptidase" evidence="3">
    <location>
        <begin position="35"/>
        <end position="163"/>
    </location>
</feature>
<evidence type="ECO:0000313" key="5">
    <source>
        <dbReference type="Proteomes" id="UP000183263"/>
    </source>
</evidence>